<evidence type="ECO:0000259" key="5">
    <source>
        <dbReference type="PROSITE" id="PS50048"/>
    </source>
</evidence>
<keyword evidence="3" id="KW-0539">Nucleus</keyword>
<feature type="domain" description="Zn(2)-C6 fungal-type" evidence="5">
    <location>
        <begin position="34"/>
        <end position="64"/>
    </location>
</feature>
<evidence type="ECO:0000256" key="2">
    <source>
        <dbReference type="ARBA" id="ARBA00022723"/>
    </source>
</evidence>
<keyword evidence="7" id="KW-1185">Reference proteome</keyword>
<dbReference type="PANTHER" id="PTHR31001">
    <property type="entry name" value="UNCHARACTERIZED TRANSCRIPTIONAL REGULATORY PROTEIN"/>
    <property type="match status" value="1"/>
</dbReference>
<keyword evidence="2" id="KW-0479">Metal-binding</keyword>
<organism evidence="6 7">
    <name type="scientific">Myxozyma melibiosi</name>
    <dbReference type="NCBI Taxonomy" id="54550"/>
    <lineage>
        <taxon>Eukaryota</taxon>
        <taxon>Fungi</taxon>
        <taxon>Dikarya</taxon>
        <taxon>Ascomycota</taxon>
        <taxon>Saccharomycotina</taxon>
        <taxon>Lipomycetes</taxon>
        <taxon>Lipomycetales</taxon>
        <taxon>Lipomycetaceae</taxon>
        <taxon>Myxozyma</taxon>
    </lineage>
</organism>
<dbReference type="CDD" id="cd12148">
    <property type="entry name" value="fungal_TF_MHR"/>
    <property type="match status" value="1"/>
</dbReference>
<proteinExistence type="predicted"/>
<dbReference type="Gene3D" id="4.10.240.10">
    <property type="entry name" value="Zn(2)-C6 fungal-type DNA-binding domain"/>
    <property type="match status" value="1"/>
</dbReference>
<evidence type="ECO:0000313" key="6">
    <source>
        <dbReference type="EMBL" id="KAK7208340.1"/>
    </source>
</evidence>
<dbReference type="InterPro" id="IPR050613">
    <property type="entry name" value="Sec_Metabolite_Reg"/>
</dbReference>
<gene>
    <name evidence="6" type="ORF">BZA70DRAFT_273492</name>
</gene>
<evidence type="ECO:0000256" key="1">
    <source>
        <dbReference type="ARBA" id="ARBA00004123"/>
    </source>
</evidence>
<dbReference type="SMART" id="SM00906">
    <property type="entry name" value="Fungal_trans"/>
    <property type="match status" value="1"/>
</dbReference>
<accession>A0ABR1FEQ4</accession>
<dbReference type="Pfam" id="PF00172">
    <property type="entry name" value="Zn_clus"/>
    <property type="match status" value="1"/>
</dbReference>
<dbReference type="InterPro" id="IPR036864">
    <property type="entry name" value="Zn2-C6_fun-type_DNA-bd_sf"/>
</dbReference>
<evidence type="ECO:0000313" key="7">
    <source>
        <dbReference type="Proteomes" id="UP001498771"/>
    </source>
</evidence>
<dbReference type="RefSeq" id="XP_064771373.1">
    <property type="nucleotide sequence ID" value="XM_064911834.1"/>
</dbReference>
<evidence type="ECO:0000256" key="4">
    <source>
        <dbReference type="SAM" id="MobiDB-lite"/>
    </source>
</evidence>
<comment type="subcellular location">
    <subcellularLocation>
        <location evidence="1">Nucleus</location>
    </subcellularLocation>
</comment>
<dbReference type="InterPro" id="IPR007219">
    <property type="entry name" value="XnlR_reg_dom"/>
</dbReference>
<sequence>MVKRKSEDQKQYESKFVVYDGGVTRITRTRTITSCRSCYRRKVKCDKTKPACSQCNAMNISCEYMQSPGSAQHKDDHSHEAAVKVENTARPEREAVKNEIGVFTVDVDNGAPRYANMAYWGTIFGDEPLIGGLLEPTIKCCSIQNRSPRSAEHVLGQAARYMPDKASADMCLQLYLRSVQPFFPIFDRQYLIDQYKLFWSSYKHERSFPQFTCIIFTICYCACLAKGEELLFHPNEPKLRTTNEYQAEMDKFLKGAELSIRSCGFPARPSIIPLAAACIMQAVIHRVSTIDNTSEIAQLVRVAQLMGLYRDATVFKNLKLTPAELKLRRTLWFHLMCMDISGSLHNGLPPTILQDSHDVKLPSEDEGLDQDRMAQIYANGKYESLNLLGKLMHEIYGLRKVTSAQFDELVKETTRFELKIHQRIEKIQSFKFEERHPEISLATLKGLQKLFCSSFELLCSRIFCLLYHPSFACWNMKRTELIRAAMKVLRLYDSTSELPHLVSYLWYIRFGRPLHSFVLLLRDIYQRPDDYVHEIGREVEGIDGRILTVEKGIAESEYLQLHTLSSQAAEQWKLLLRVKDFVWNSLPPERILKARAMIPARLRFATGLEQLEKDTKEGGNRLGGDAGDTSESVSPNNSNVSCDDTPHTVASDSSVASGEAGESGMATVSEIEAPVILDFPDLTGLTSDDMVQQLLNLDSWNIDWNNLGIDGI</sequence>
<reference evidence="6 7" key="1">
    <citation type="submission" date="2024-03" db="EMBL/GenBank/DDBJ databases">
        <title>Genome-scale model development and genomic sequencing of the oleaginous clade Lipomyces.</title>
        <authorList>
            <consortium name="Lawrence Berkeley National Laboratory"/>
            <person name="Czajka J.J."/>
            <person name="Han Y."/>
            <person name="Kim J."/>
            <person name="Mondo S.J."/>
            <person name="Hofstad B.A."/>
            <person name="Robles A."/>
            <person name="Haridas S."/>
            <person name="Riley R."/>
            <person name="LaButti K."/>
            <person name="Pangilinan J."/>
            <person name="Andreopoulos W."/>
            <person name="Lipzen A."/>
            <person name="Yan J."/>
            <person name="Wang M."/>
            <person name="Ng V."/>
            <person name="Grigoriev I.V."/>
            <person name="Spatafora J.W."/>
            <person name="Magnuson J.K."/>
            <person name="Baker S.E."/>
            <person name="Pomraning K.R."/>
        </authorList>
    </citation>
    <scope>NUCLEOTIDE SEQUENCE [LARGE SCALE GENOMIC DNA]</scope>
    <source>
        <strain evidence="6 7">Phaff 52-87</strain>
    </source>
</reference>
<dbReference type="InterPro" id="IPR001138">
    <property type="entry name" value="Zn2Cys6_DnaBD"/>
</dbReference>
<dbReference type="PROSITE" id="PS50048">
    <property type="entry name" value="ZN2_CY6_FUNGAL_2"/>
    <property type="match status" value="1"/>
</dbReference>
<dbReference type="GeneID" id="90037346"/>
<dbReference type="PANTHER" id="PTHR31001:SF90">
    <property type="entry name" value="CENTROMERE DNA-BINDING PROTEIN COMPLEX CBF3 SUBUNIT B"/>
    <property type="match status" value="1"/>
</dbReference>
<feature type="region of interest" description="Disordered" evidence="4">
    <location>
        <begin position="613"/>
        <end position="664"/>
    </location>
</feature>
<comment type="caution">
    <text evidence="6">The sequence shown here is derived from an EMBL/GenBank/DDBJ whole genome shotgun (WGS) entry which is preliminary data.</text>
</comment>
<dbReference type="SMART" id="SM00066">
    <property type="entry name" value="GAL4"/>
    <property type="match status" value="1"/>
</dbReference>
<evidence type="ECO:0000256" key="3">
    <source>
        <dbReference type="ARBA" id="ARBA00023242"/>
    </source>
</evidence>
<feature type="compositionally biased region" description="Low complexity" evidence="4">
    <location>
        <begin position="649"/>
        <end position="664"/>
    </location>
</feature>
<dbReference type="SUPFAM" id="SSF57701">
    <property type="entry name" value="Zn2/Cys6 DNA-binding domain"/>
    <property type="match status" value="1"/>
</dbReference>
<dbReference type="CDD" id="cd00067">
    <property type="entry name" value="GAL4"/>
    <property type="match status" value="1"/>
</dbReference>
<dbReference type="Pfam" id="PF04082">
    <property type="entry name" value="Fungal_trans"/>
    <property type="match status" value="1"/>
</dbReference>
<dbReference type="Proteomes" id="UP001498771">
    <property type="component" value="Unassembled WGS sequence"/>
</dbReference>
<protein>
    <recommendedName>
        <fullName evidence="5">Zn(2)-C6 fungal-type domain-containing protein</fullName>
    </recommendedName>
</protein>
<name>A0ABR1FEQ4_9ASCO</name>
<feature type="compositionally biased region" description="Low complexity" evidence="4">
    <location>
        <begin position="630"/>
        <end position="641"/>
    </location>
</feature>
<dbReference type="EMBL" id="JBBJBU010000001">
    <property type="protein sequence ID" value="KAK7208340.1"/>
    <property type="molecule type" value="Genomic_DNA"/>
</dbReference>